<evidence type="ECO:0000256" key="1">
    <source>
        <dbReference type="SAM" id="Coils"/>
    </source>
</evidence>
<feature type="compositionally biased region" description="Low complexity" evidence="2">
    <location>
        <begin position="537"/>
        <end position="555"/>
    </location>
</feature>
<evidence type="ECO:0000313" key="3">
    <source>
        <dbReference type="EMBL" id="KRX02203.1"/>
    </source>
</evidence>
<keyword evidence="1" id="KW-0175">Coiled coil</keyword>
<dbReference type="InParanoid" id="A0A0V0QJ74"/>
<protein>
    <submittedName>
        <fullName evidence="3">Uncharacterized protein</fullName>
    </submittedName>
</protein>
<evidence type="ECO:0000313" key="4">
    <source>
        <dbReference type="Proteomes" id="UP000054937"/>
    </source>
</evidence>
<sequence>MSSLEKNFTYKSQFIYEDNYTRNENQKKTFIESEISEYSSQEISINGNQGTSCNQKKEQNKLQGLYLRNKNNIQKLQKHQNQNEPNIIRSNYRKQSKKGTVLMKNFINTVEQAVKANNKKKKEKLVEQDLKVLSNIIDQLQNFNIQQNTEEQMQIKNPISSKIRRKSCYCYKCGDLTEKQLRFHNIQREQKKTIRKKAIKKLRKQVFNICTLCKHLLKRPQEQQLQDIVKNIKKYVIPNKPQIISSAEELYLSSVSFEQYKIEKKIKQIEQQRKVEEEIRKQNQIIDNASNLDENEKEELKKQQANNFNSSQTQNFSDLINKMLKDKMLKQRQSIKQIQLGKKKSIQAFAKSPQKPVIMDLLLSSKQSKSVKRFVQTSEKKKRQINLQDPITNYSPFEKQNQNTNEQMKLSQKSIDYSNYKQLLANTPQSQIQLETSINPSICKKILIYYDYDNLLLIFIGDIEEYDSSEEDNNEAKKSLKTDYLSPPNKHHSIFRKYSHNIDQQQQQSNTVSLNLNKTQQNIKSQEEIQNGGKSYQINQNTKNNGDNNNNDTINEIQSDNKSVKIYLQSSKKIKLKSRNLATRQSNSSNDYLPYLSTYSSVKQQNSQLMSPLFKQVPRQYNNVGRNSIQFPLKKQKSQNTSNNYYKQKSYNTNTNSNSNKNYIEFSETNRDRSNKNKESTNLISNYQIQIQNQEKEQKNPNRINNQYLQKAKLSIFSSQSQQKIQSNQDLDTINNINTGSNQTQKQYIQSHRNVQQSYKEYYDQYLENLRQQKVQKKFQNDTKSAQSKSPKKGRNSLNMIKIVNAKPRNSFNLTSKASESKKSIGNLDQLQQQFDVQSAKSMVKQQKLSESLYSFNKYLKKQKNTQNSNKDGQKTANVNKSKLKNYINDEQNNKIYQDYPNFQLKNFKSQR</sequence>
<feature type="region of interest" description="Disordered" evidence="2">
    <location>
        <begin position="536"/>
        <end position="555"/>
    </location>
</feature>
<name>A0A0V0QJ74_PSEPJ</name>
<feature type="compositionally biased region" description="Polar residues" evidence="2">
    <location>
        <begin position="638"/>
        <end position="647"/>
    </location>
</feature>
<comment type="caution">
    <text evidence="3">The sequence shown here is derived from an EMBL/GenBank/DDBJ whole genome shotgun (WGS) entry which is preliminary data.</text>
</comment>
<dbReference type="AlphaFoldDB" id="A0A0V0QJ74"/>
<feature type="compositionally biased region" description="Polar residues" evidence="2">
    <location>
        <begin position="865"/>
        <end position="881"/>
    </location>
</feature>
<feature type="region of interest" description="Disordered" evidence="2">
    <location>
        <begin position="635"/>
        <end position="662"/>
    </location>
</feature>
<organism evidence="3 4">
    <name type="scientific">Pseudocohnilembus persalinus</name>
    <name type="common">Ciliate</name>
    <dbReference type="NCBI Taxonomy" id="266149"/>
    <lineage>
        <taxon>Eukaryota</taxon>
        <taxon>Sar</taxon>
        <taxon>Alveolata</taxon>
        <taxon>Ciliophora</taxon>
        <taxon>Intramacronucleata</taxon>
        <taxon>Oligohymenophorea</taxon>
        <taxon>Scuticociliatia</taxon>
        <taxon>Philasterida</taxon>
        <taxon>Pseudocohnilembidae</taxon>
        <taxon>Pseudocohnilembus</taxon>
    </lineage>
</organism>
<accession>A0A0V0QJ74</accession>
<keyword evidence="4" id="KW-1185">Reference proteome</keyword>
<reference evidence="3 4" key="1">
    <citation type="journal article" date="2015" name="Sci. Rep.">
        <title>Genome of the facultative scuticociliatosis pathogen Pseudocohnilembus persalinus provides insight into its virulence through horizontal gene transfer.</title>
        <authorList>
            <person name="Xiong J."/>
            <person name="Wang G."/>
            <person name="Cheng J."/>
            <person name="Tian M."/>
            <person name="Pan X."/>
            <person name="Warren A."/>
            <person name="Jiang C."/>
            <person name="Yuan D."/>
            <person name="Miao W."/>
        </authorList>
    </citation>
    <scope>NUCLEOTIDE SEQUENCE [LARGE SCALE GENOMIC DNA]</scope>
    <source>
        <strain evidence="3">36N120E</strain>
    </source>
</reference>
<proteinExistence type="predicted"/>
<dbReference type="EMBL" id="LDAU01000156">
    <property type="protein sequence ID" value="KRX02203.1"/>
    <property type="molecule type" value="Genomic_DNA"/>
</dbReference>
<dbReference type="Proteomes" id="UP000054937">
    <property type="component" value="Unassembled WGS sequence"/>
</dbReference>
<feature type="region of interest" description="Disordered" evidence="2">
    <location>
        <begin position="865"/>
        <end position="895"/>
    </location>
</feature>
<gene>
    <name evidence="3" type="ORF">PPERSA_04825</name>
</gene>
<feature type="compositionally biased region" description="Low complexity" evidence="2">
    <location>
        <begin position="649"/>
        <end position="662"/>
    </location>
</feature>
<evidence type="ECO:0000256" key="2">
    <source>
        <dbReference type="SAM" id="MobiDB-lite"/>
    </source>
</evidence>
<feature type="coiled-coil region" evidence="1">
    <location>
        <begin position="262"/>
        <end position="306"/>
    </location>
</feature>
<feature type="region of interest" description="Disordered" evidence="2">
    <location>
        <begin position="471"/>
        <end position="490"/>
    </location>
</feature>
<feature type="region of interest" description="Disordered" evidence="2">
    <location>
        <begin position="777"/>
        <end position="800"/>
    </location>
</feature>